<dbReference type="EMBL" id="JANX01000014">
    <property type="protein sequence ID" value="KGM35737.1"/>
    <property type="molecule type" value="Genomic_DNA"/>
</dbReference>
<accession>A0A0A0DFH1</accession>
<proteinExistence type="predicted"/>
<reference evidence="1 2" key="1">
    <citation type="submission" date="2014-01" db="EMBL/GenBank/DDBJ databases">
        <title>Genome sequence determination for a cystic fibrosis isolate, Inquilinus limosus.</title>
        <authorList>
            <person name="Pino M."/>
            <person name="Di Conza J."/>
            <person name="Gutkind G."/>
        </authorList>
    </citation>
    <scope>NUCLEOTIDE SEQUENCE [LARGE SCALE GENOMIC DNA]</scope>
    <source>
        <strain evidence="1 2">MP06</strain>
    </source>
</reference>
<dbReference type="AlphaFoldDB" id="A0A0A0DFH1"/>
<name>A0A0A0DFH1_9PROT</name>
<sequence length="188" mass="20578">MHVLLEALAAPGTCVHIDQLPDLLGKSYRDACNDLRRAYAAGLIERASEGCYRLTERGRSEDAEPLMLVAAPCSTGGAWDATDRNRIWAAMRQLGKFCRADLAVAVAQPDSDRKALENSIRRYVARLVAVGYLVPLTGRVKVAARPNSGQRRYRLVRDTGPASPLVRRDGSIFDRNLGQTVTADVQAD</sequence>
<protein>
    <submittedName>
        <fullName evidence="1">Uncharacterized protein</fullName>
    </submittedName>
</protein>
<evidence type="ECO:0000313" key="2">
    <source>
        <dbReference type="Proteomes" id="UP000029995"/>
    </source>
</evidence>
<gene>
    <name evidence="1" type="ORF">P409_02865</name>
</gene>
<comment type="caution">
    <text evidence="1">The sequence shown here is derived from an EMBL/GenBank/DDBJ whole genome shotgun (WGS) entry which is preliminary data.</text>
</comment>
<evidence type="ECO:0000313" key="1">
    <source>
        <dbReference type="EMBL" id="KGM35737.1"/>
    </source>
</evidence>
<dbReference type="RefSeq" id="WP_034831544.1">
    <property type="nucleotide sequence ID" value="NZ_JANX01000014.1"/>
</dbReference>
<dbReference type="OrthoDB" id="5453597at2"/>
<dbReference type="Proteomes" id="UP000029995">
    <property type="component" value="Unassembled WGS sequence"/>
</dbReference>
<organism evidence="1 2">
    <name type="scientific">Inquilinus limosus MP06</name>
    <dbReference type="NCBI Taxonomy" id="1398085"/>
    <lineage>
        <taxon>Bacteria</taxon>
        <taxon>Pseudomonadati</taxon>
        <taxon>Pseudomonadota</taxon>
        <taxon>Alphaproteobacteria</taxon>
        <taxon>Rhodospirillales</taxon>
        <taxon>Rhodospirillaceae</taxon>
        <taxon>Inquilinus</taxon>
    </lineage>
</organism>